<proteinExistence type="predicted"/>
<dbReference type="AlphaFoldDB" id="A0A061FCZ2"/>
<feature type="domain" description="F-box" evidence="1">
    <location>
        <begin position="378"/>
        <end position="423"/>
    </location>
</feature>
<dbReference type="EMBL" id="CM001885">
    <property type="protein sequence ID" value="EOY12369.1"/>
    <property type="molecule type" value="Genomic_DNA"/>
</dbReference>
<dbReference type="InParanoid" id="A0A061FCZ2"/>
<dbReference type="InterPro" id="IPR001810">
    <property type="entry name" value="F-box_dom"/>
</dbReference>
<dbReference type="PANTHER" id="PTHR33127">
    <property type="entry name" value="TRANSMEMBRANE PROTEIN"/>
    <property type="match status" value="1"/>
</dbReference>
<accession>A0A061FCZ2</accession>
<dbReference type="InterPro" id="IPR036047">
    <property type="entry name" value="F-box-like_dom_sf"/>
</dbReference>
<gene>
    <name evidence="2" type="ORF">TCM_030893</name>
</gene>
<dbReference type="PROSITE" id="PS50181">
    <property type="entry name" value="FBOX"/>
    <property type="match status" value="1"/>
</dbReference>
<dbReference type="InterPro" id="IPR005174">
    <property type="entry name" value="KIB1-4_b-propeller"/>
</dbReference>
<evidence type="ECO:0000259" key="1">
    <source>
        <dbReference type="PROSITE" id="PS50181"/>
    </source>
</evidence>
<dbReference type="HOGENOM" id="CLU_026671_0_0_1"/>
<dbReference type="CDD" id="cd09917">
    <property type="entry name" value="F-box_SF"/>
    <property type="match status" value="1"/>
</dbReference>
<dbReference type="OMA" id="MFYGAKE"/>
<name>A0A061FCZ2_THECC</name>
<reference evidence="2 3" key="1">
    <citation type="journal article" date="2013" name="Genome Biol.">
        <title>The genome sequence of the most widely cultivated cacao type and its use to identify candidate genes regulating pod color.</title>
        <authorList>
            <person name="Motamayor J.C."/>
            <person name="Mockaitis K."/>
            <person name="Schmutz J."/>
            <person name="Haiminen N."/>
            <person name="Iii D.L."/>
            <person name="Cornejo O."/>
            <person name="Findley S.D."/>
            <person name="Zheng P."/>
            <person name="Utro F."/>
            <person name="Royaert S."/>
            <person name="Saski C."/>
            <person name="Jenkins J."/>
            <person name="Podicheti R."/>
            <person name="Zhao M."/>
            <person name="Scheffler B.E."/>
            <person name="Stack J.C."/>
            <person name="Feltus F.A."/>
            <person name="Mustiga G.M."/>
            <person name="Amores F."/>
            <person name="Phillips W."/>
            <person name="Marelli J.P."/>
            <person name="May G.D."/>
            <person name="Shapiro H."/>
            <person name="Ma J."/>
            <person name="Bustamante C.D."/>
            <person name="Schnell R.J."/>
            <person name="Main D."/>
            <person name="Gilbert D."/>
            <person name="Parida L."/>
            <person name="Kuhn D.N."/>
        </authorList>
    </citation>
    <scope>NUCLEOTIDE SEQUENCE [LARGE SCALE GENOMIC DNA]</scope>
    <source>
        <strain evidence="3">cv. Matina 1-6</strain>
    </source>
</reference>
<dbReference type="Gramene" id="EOY12369">
    <property type="protein sequence ID" value="EOY12369"/>
    <property type="gene ID" value="TCM_030893"/>
</dbReference>
<keyword evidence="3" id="KW-1185">Reference proteome</keyword>
<organism evidence="2 3">
    <name type="scientific">Theobroma cacao</name>
    <name type="common">Cacao</name>
    <name type="synonym">Cocoa</name>
    <dbReference type="NCBI Taxonomy" id="3641"/>
    <lineage>
        <taxon>Eukaryota</taxon>
        <taxon>Viridiplantae</taxon>
        <taxon>Streptophyta</taxon>
        <taxon>Embryophyta</taxon>
        <taxon>Tracheophyta</taxon>
        <taxon>Spermatophyta</taxon>
        <taxon>Magnoliopsida</taxon>
        <taxon>eudicotyledons</taxon>
        <taxon>Gunneridae</taxon>
        <taxon>Pentapetalae</taxon>
        <taxon>rosids</taxon>
        <taxon>malvids</taxon>
        <taxon>Malvales</taxon>
        <taxon>Malvaceae</taxon>
        <taxon>Byttnerioideae</taxon>
        <taxon>Theobroma</taxon>
    </lineage>
</organism>
<evidence type="ECO:0000313" key="2">
    <source>
        <dbReference type="EMBL" id="EOY12369.1"/>
    </source>
</evidence>
<dbReference type="Proteomes" id="UP000026915">
    <property type="component" value="Chromosome 7"/>
</dbReference>
<dbReference type="eggNOG" id="ENOG502S177">
    <property type="taxonomic scope" value="Eukaryota"/>
</dbReference>
<dbReference type="Pfam" id="PF03478">
    <property type="entry name" value="Beta-prop_KIB1-4"/>
    <property type="match status" value="2"/>
</dbReference>
<sequence length="729" mass="83983">MEEGRVIKRSRLLETLGSCPWLVFPHCEDGCHRTFCSMARPFKTYGKSSPKLRINGVLGYSHGWLIISDETIKKPTVRREFISLWNPASSEYISLPPLDLKPDQRIITGSLLSPPGNPGSMVLVFERIVKSFIFCKIGDKEWTQIPAKEMDMQSQIIDEEPSTRNRLLSSSPVKYKGKLYVPMSRQIKVIDQVKPKHIMFRSLNCMLPSRFSHSNCLDWYLVESCGELCVLEVTWGGVNASQVLDIEISRLDFRTMEWSQVRSAKDRGFFFSKTAVYAISCPVNESGIEGGFVHFTVGTDRCLYSFNIEDKSISVSLPWVHLPKSWSTPFWVMPDSSLLFHNRKPEGSQILRKEVNQKEDREDKQILKFSPDKSEAEVRNLCDLPLEIIALIANNLYLVDYINFRLVCKTFRLVAPRVQWRETSHKLNSHSLSPWLMFAQGNSRTLHNFIDPKFGDRYLMNIPESIIDFDIRCSKEGWLLMSSRDEGGSMCFYHPFTKKLISVPPLVVNLERCHSFGFTSLPTSPRCLIVGISSSSIFYFNFSEDEGWFQFERGDVPTAFIPNHTNPVLFEGAFYFLGQQGNLGISSFDNLYDHHMVDWHVHEKPGKPCKSFDQNYLLECDGKLCSVFVDNLGERVQVFEFDYPSMAWRKVRDLGNYMFFVSPPSSFSMVAKTPGMENKIYFPKIKGEEIVYHCLRTAKFRTFGSKQFAANFCNTIEYSFSAWIQQRWL</sequence>
<evidence type="ECO:0000313" key="3">
    <source>
        <dbReference type="Proteomes" id="UP000026915"/>
    </source>
</evidence>
<dbReference type="Pfam" id="PF00646">
    <property type="entry name" value="F-box"/>
    <property type="match status" value="1"/>
</dbReference>
<dbReference type="SUPFAM" id="SSF81383">
    <property type="entry name" value="F-box domain"/>
    <property type="match status" value="1"/>
</dbReference>
<protein>
    <recommendedName>
        <fullName evidence="1">F-box domain-containing protein</fullName>
    </recommendedName>
</protein>
<dbReference type="PANTHER" id="PTHR33127:SF69">
    <property type="entry name" value="OS09G0340800 PROTEIN"/>
    <property type="match status" value="1"/>
</dbReference>